<accession>A0ABM9DQM0</accession>
<gene>
    <name evidence="1" type="ORF">MES5069_210055</name>
</gene>
<evidence type="ECO:0000313" key="1">
    <source>
        <dbReference type="EMBL" id="CAH2398970.1"/>
    </source>
</evidence>
<organism evidence="1 2">
    <name type="scientific">Mesorhizobium escarrei</name>
    <dbReference type="NCBI Taxonomy" id="666018"/>
    <lineage>
        <taxon>Bacteria</taxon>
        <taxon>Pseudomonadati</taxon>
        <taxon>Pseudomonadota</taxon>
        <taxon>Alphaproteobacteria</taxon>
        <taxon>Hyphomicrobiales</taxon>
        <taxon>Phyllobacteriaceae</taxon>
        <taxon>Mesorhizobium</taxon>
    </lineage>
</organism>
<protein>
    <recommendedName>
        <fullName evidence="3">Integrase</fullName>
    </recommendedName>
</protein>
<name>A0ABM9DQM0_9HYPH</name>
<comment type="caution">
    <text evidence="1">The sequence shown here is derived from an EMBL/GenBank/DDBJ whole genome shotgun (WGS) entry which is preliminary data.</text>
</comment>
<reference evidence="1 2" key="1">
    <citation type="submission" date="2022-03" db="EMBL/GenBank/DDBJ databases">
        <authorList>
            <person name="Brunel B."/>
        </authorList>
    </citation>
    <scope>NUCLEOTIDE SEQUENCE [LARGE SCALE GENOMIC DNA]</scope>
    <source>
        <strain evidence="1">STM5069sample</strain>
    </source>
</reference>
<evidence type="ECO:0000313" key="2">
    <source>
        <dbReference type="Proteomes" id="UP001153050"/>
    </source>
</evidence>
<keyword evidence="2" id="KW-1185">Reference proteome</keyword>
<dbReference type="EMBL" id="CAKXZT010000115">
    <property type="protein sequence ID" value="CAH2398970.1"/>
    <property type="molecule type" value="Genomic_DNA"/>
</dbReference>
<dbReference type="Proteomes" id="UP001153050">
    <property type="component" value="Unassembled WGS sequence"/>
</dbReference>
<proteinExistence type="predicted"/>
<evidence type="ECO:0008006" key="3">
    <source>
        <dbReference type="Google" id="ProtNLM"/>
    </source>
</evidence>
<sequence>MASKPRRSGLEKGVIRLMLHCPLKSDIKWKNPDGIFPDGLDMVRPAVEFKPSQAPPKKTP</sequence>